<reference evidence="2 3" key="1">
    <citation type="submission" date="2020-10" db="EMBL/GenBank/DDBJ databases">
        <title>The Coptis chinensis genome and diversification of protoberbering-type alkaloids.</title>
        <authorList>
            <person name="Wang B."/>
            <person name="Shu S."/>
            <person name="Song C."/>
            <person name="Liu Y."/>
        </authorList>
    </citation>
    <scope>NUCLEOTIDE SEQUENCE [LARGE SCALE GENOMIC DNA]</scope>
    <source>
        <strain evidence="2">HL-2020</strain>
        <tissue evidence="2">Leaf</tissue>
    </source>
</reference>
<dbReference type="GO" id="GO:0003676">
    <property type="term" value="F:nucleic acid binding"/>
    <property type="evidence" value="ECO:0007669"/>
    <property type="project" value="InterPro"/>
</dbReference>
<evidence type="ECO:0000313" key="2">
    <source>
        <dbReference type="EMBL" id="KAF9620979.1"/>
    </source>
</evidence>
<evidence type="ECO:0000313" key="3">
    <source>
        <dbReference type="Proteomes" id="UP000631114"/>
    </source>
</evidence>
<sequence length="87" mass="9388">MYLEEMTETDTVKLNGDGSLTDYRSGNGGTIRDANGEVVLAYSEAGGLSSVLFQELKALLNGLQGCLMLKIMKVEVASDSLYDLSEF</sequence>
<dbReference type="AlphaFoldDB" id="A0A835MBJ7"/>
<dbReference type="PANTHER" id="PTHR47723:SF19">
    <property type="entry name" value="POLYNUCLEOTIDYL TRANSFERASE, RIBONUCLEASE H-LIKE SUPERFAMILY PROTEIN"/>
    <property type="match status" value="1"/>
</dbReference>
<dbReference type="PANTHER" id="PTHR47723">
    <property type="entry name" value="OS05G0353850 PROTEIN"/>
    <property type="match status" value="1"/>
</dbReference>
<dbReference type="InterPro" id="IPR002156">
    <property type="entry name" value="RNaseH_domain"/>
</dbReference>
<protein>
    <recommendedName>
        <fullName evidence="1">RNase H type-1 domain-containing protein</fullName>
    </recommendedName>
</protein>
<dbReference type="Gene3D" id="3.30.420.10">
    <property type="entry name" value="Ribonuclease H-like superfamily/Ribonuclease H"/>
    <property type="match status" value="1"/>
</dbReference>
<dbReference type="InterPro" id="IPR012337">
    <property type="entry name" value="RNaseH-like_sf"/>
</dbReference>
<accession>A0A835MBJ7</accession>
<dbReference type="GO" id="GO:0004523">
    <property type="term" value="F:RNA-DNA hybrid ribonuclease activity"/>
    <property type="evidence" value="ECO:0007669"/>
    <property type="project" value="InterPro"/>
</dbReference>
<gene>
    <name evidence="2" type="ORF">IFM89_015801</name>
</gene>
<dbReference type="Proteomes" id="UP000631114">
    <property type="component" value="Unassembled WGS sequence"/>
</dbReference>
<comment type="caution">
    <text evidence="2">The sequence shown here is derived from an EMBL/GenBank/DDBJ whole genome shotgun (WGS) entry which is preliminary data.</text>
</comment>
<keyword evidence="3" id="KW-1185">Reference proteome</keyword>
<dbReference type="Pfam" id="PF13456">
    <property type="entry name" value="RVT_3"/>
    <property type="match status" value="1"/>
</dbReference>
<name>A0A835MBJ7_9MAGN</name>
<dbReference type="SUPFAM" id="SSF53098">
    <property type="entry name" value="Ribonuclease H-like"/>
    <property type="match status" value="1"/>
</dbReference>
<evidence type="ECO:0000259" key="1">
    <source>
        <dbReference type="Pfam" id="PF13456"/>
    </source>
</evidence>
<feature type="domain" description="RNase H type-1" evidence="1">
    <location>
        <begin position="16"/>
        <end position="80"/>
    </location>
</feature>
<dbReference type="InterPro" id="IPR053151">
    <property type="entry name" value="RNase_H-like"/>
</dbReference>
<dbReference type="InterPro" id="IPR036397">
    <property type="entry name" value="RNaseH_sf"/>
</dbReference>
<proteinExistence type="predicted"/>
<dbReference type="EMBL" id="JADFTS010000002">
    <property type="protein sequence ID" value="KAF9620979.1"/>
    <property type="molecule type" value="Genomic_DNA"/>
</dbReference>
<organism evidence="2 3">
    <name type="scientific">Coptis chinensis</name>
    <dbReference type="NCBI Taxonomy" id="261450"/>
    <lineage>
        <taxon>Eukaryota</taxon>
        <taxon>Viridiplantae</taxon>
        <taxon>Streptophyta</taxon>
        <taxon>Embryophyta</taxon>
        <taxon>Tracheophyta</taxon>
        <taxon>Spermatophyta</taxon>
        <taxon>Magnoliopsida</taxon>
        <taxon>Ranunculales</taxon>
        <taxon>Ranunculaceae</taxon>
        <taxon>Coptidoideae</taxon>
        <taxon>Coptis</taxon>
    </lineage>
</organism>